<proteinExistence type="predicted"/>
<reference evidence="1" key="1">
    <citation type="submission" date="2022-06" db="EMBL/GenBank/DDBJ databases">
        <title>Complete genome sequence and characterization of Cupriavidus gilardii QJ1 isolated from contaminating cells.</title>
        <authorList>
            <person name="Qi J."/>
        </authorList>
    </citation>
    <scope>NUCLEOTIDE SEQUENCE</scope>
    <source>
        <strain evidence="1">QJ1</strain>
    </source>
</reference>
<sequence>MTRSIQLSRHRGAALTTPRRRLDGPVAQEIRAGLSAVAAEVRRMVARVKVHRELRSIDREEARAVREVNWLRDELVNQERNLAWLEREYRGRREALNARLQTLGKVAP</sequence>
<accession>A0ABY4VLI9</accession>
<dbReference type="RefSeq" id="WP_252252203.1">
    <property type="nucleotide sequence ID" value="NZ_CP098735.1"/>
</dbReference>
<organism evidence="1 2">
    <name type="scientific">Cupriavidus gilardii</name>
    <dbReference type="NCBI Taxonomy" id="82541"/>
    <lineage>
        <taxon>Bacteria</taxon>
        <taxon>Pseudomonadati</taxon>
        <taxon>Pseudomonadota</taxon>
        <taxon>Betaproteobacteria</taxon>
        <taxon>Burkholderiales</taxon>
        <taxon>Burkholderiaceae</taxon>
        <taxon>Cupriavidus</taxon>
    </lineage>
</organism>
<dbReference type="Proteomes" id="UP001056648">
    <property type="component" value="Chromosome 1"/>
</dbReference>
<name>A0ABY4VLI9_9BURK</name>
<evidence type="ECO:0000313" key="2">
    <source>
        <dbReference type="Proteomes" id="UP001056648"/>
    </source>
</evidence>
<keyword evidence="2" id="KW-1185">Reference proteome</keyword>
<gene>
    <name evidence="1" type="ORF">NDR89_03325</name>
</gene>
<dbReference type="EMBL" id="CP098735">
    <property type="protein sequence ID" value="USE78092.1"/>
    <property type="molecule type" value="Genomic_DNA"/>
</dbReference>
<evidence type="ECO:0000313" key="1">
    <source>
        <dbReference type="EMBL" id="USE78092.1"/>
    </source>
</evidence>
<protein>
    <submittedName>
        <fullName evidence="1">Uncharacterized protein</fullName>
    </submittedName>
</protein>